<evidence type="ECO:0000256" key="4">
    <source>
        <dbReference type="PROSITE-ProRule" id="PRU00175"/>
    </source>
</evidence>
<feature type="compositionally biased region" description="Basic and acidic residues" evidence="5">
    <location>
        <begin position="247"/>
        <end position="261"/>
    </location>
</feature>
<evidence type="ECO:0000259" key="6">
    <source>
        <dbReference type="PROSITE" id="PS50089"/>
    </source>
</evidence>
<dbReference type="Gene3D" id="3.30.40.10">
    <property type="entry name" value="Zinc/RING finger domain, C3HC4 (zinc finger)"/>
    <property type="match status" value="1"/>
</dbReference>
<keyword evidence="8" id="KW-1185">Reference proteome</keyword>
<dbReference type="InterPro" id="IPR001841">
    <property type="entry name" value="Znf_RING"/>
</dbReference>
<organism evidence="7 8">
    <name type="scientific">Spizellomyces punctatus (strain DAOM BR117)</name>
    <dbReference type="NCBI Taxonomy" id="645134"/>
    <lineage>
        <taxon>Eukaryota</taxon>
        <taxon>Fungi</taxon>
        <taxon>Fungi incertae sedis</taxon>
        <taxon>Chytridiomycota</taxon>
        <taxon>Chytridiomycota incertae sedis</taxon>
        <taxon>Chytridiomycetes</taxon>
        <taxon>Spizellomycetales</taxon>
        <taxon>Spizellomycetaceae</taxon>
        <taxon>Spizellomyces</taxon>
    </lineage>
</organism>
<evidence type="ECO:0000256" key="5">
    <source>
        <dbReference type="SAM" id="MobiDB-lite"/>
    </source>
</evidence>
<dbReference type="Pfam" id="PF13923">
    <property type="entry name" value="zf-C3HC4_2"/>
    <property type="match status" value="1"/>
</dbReference>
<dbReference type="GO" id="GO:0008270">
    <property type="term" value="F:zinc ion binding"/>
    <property type="evidence" value="ECO:0007669"/>
    <property type="project" value="UniProtKB-KW"/>
</dbReference>
<feature type="compositionally biased region" description="Basic and acidic residues" evidence="5">
    <location>
        <begin position="286"/>
        <end position="304"/>
    </location>
</feature>
<dbReference type="PROSITE" id="PS00518">
    <property type="entry name" value="ZF_RING_1"/>
    <property type="match status" value="1"/>
</dbReference>
<dbReference type="VEuPathDB" id="FungiDB:SPPG_04159"/>
<name>A0A0L0HJ82_SPIPD</name>
<evidence type="ECO:0000256" key="2">
    <source>
        <dbReference type="ARBA" id="ARBA00022771"/>
    </source>
</evidence>
<dbReference type="InParanoid" id="A0A0L0HJ82"/>
<keyword evidence="3" id="KW-0862">Zinc</keyword>
<dbReference type="CDD" id="cd16544">
    <property type="entry name" value="RING-HC_RNF138"/>
    <property type="match status" value="1"/>
</dbReference>
<reference evidence="7 8" key="1">
    <citation type="submission" date="2009-08" db="EMBL/GenBank/DDBJ databases">
        <title>The Genome Sequence of Spizellomyces punctatus strain DAOM BR117.</title>
        <authorList>
            <consortium name="The Broad Institute Genome Sequencing Platform"/>
            <person name="Russ C."/>
            <person name="Cuomo C."/>
            <person name="Shea T."/>
            <person name="Young S.K."/>
            <person name="Zeng Q."/>
            <person name="Koehrsen M."/>
            <person name="Haas B."/>
            <person name="Borodovsky M."/>
            <person name="Guigo R."/>
            <person name="Alvarado L."/>
            <person name="Berlin A."/>
            <person name="Bochicchio J."/>
            <person name="Borenstein D."/>
            <person name="Chapman S."/>
            <person name="Chen Z."/>
            <person name="Engels R."/>
            <person name="Freedman E."/>
            <person name="Gellesch M."/>
            <person name="Goldberg J."/>
            <person name="Griggs A."/>
            <person name="Gujja S."/>
            <person name="Heiman D."/>
            <person name="Hepburn T."/>
            <person name="Howarth C."/>
            <person name="Jen D."/>
            <person name="Larson L."/>
            <person name="Lewis B."/>
            <person name="Mehta T."/>
            <person name="Park D."/>
            <person name="Pearson M."/>
            <person name="Roberts A."/>
            <person name="Saif S."/>
            <person name="Shenoy N."/>
            <person name="Sisk P."/>
            <person name="Stolte C."/>
            <person name="Sykes S."/>
            <person name="Thomson T."/>
            <person name="Walk T."/>
            <person name="White J."/>
            <person name="Yandava C."/>
            <person name="Burger G."/>
            <person name="Gray M.W."/>
            <person name="Holland P.W.H."/>
            <person name="King N."/>
            <person name="Lang F.B.F."/>
            <person name="Roger A.J."/>
            <person name="Ruiz-Trillo I."/>
            <person name="Lander E."/>
            <person name="Nusbaum C."/>
        </authorList>
    </citation>
    <scope>NUCLEOTIDE SEQUENCE [LARGE SCALE GENOMIC DNA]</scope>
    <source>
        <strain evidence="7 8">DAOM BR117</strain>
    </source>
</reference>
<evidence type="ECO:0000313" key="8">
    <source>
        <dbReference type="Proteomes" id="UP000053201"/>
    </source>
</evidence>
<dbReference type="InterPro" id="IPR017907">
    <property type="entry name" value="Znf_RING_CS"/>
</dbReference>
<dbReference type="OrthoDB" id="6270329at2759"/>
<feature type="domain" description="RING-type" evidence="6">
    <location>
        <begin position="13"/>
        <end position="53"/>
    </location>
</feature>
<protein>
    <recommendedName>
        <fullName evidence="6">RING-type domain-containing protein</fullName>
    </recommendedName>
</protein>
<dbReference type="EMBL" id="KQ257455">
    <property type="protein sequence ID" value="KND01068.1"/>
    <property type="molecule type" value="Genomic_DNA"/>
</dbReference>
<keyword evidence="2 4" id="KW-0863">Zinc-finger</keyword>
<dbReference type="RefSeq" id="XP_016609107.1">
    <property type="nucleotide sequence ID" value="XM_016752407.1"/>
</dbReference>
<dbReference type="SMART" id="SM00184">
    <property type="entry name" value="RING"/>
    <property type="match status" value="1"/>
</dbReference>
<accession>A0A0L0HJ82</accession>
<evidence type="ECO:0000256" key="3">
    <source>
        <dbReference type="ARBA" id="ARBA00022833"/>
    </source>
</evidence>
<dbReference type="Proteomes" id="UP000053201">
    <property type="component" value="Unassembled WGS sequence"/>
</dbReference>
<feature type="region of interest" description="Disordered" evidence="5">
    <location>
        <begin position="127"/>
        <end position="304"/>
    </location>
</feature>
<sequence length="304" mass="34175">MSSSPFQEDLLTCAICSDIYTNPVKLPQCPHIFCKECLEHTLQSCARKCPLCNRFAGGGYRRALPQLALSQTCDAYRKYLDQTRPVLKSTFTGGCSLETLTLKTGEKKPRNGVQQCEISVPCEKSDVRLRGRPKGATKNPEHISAGTTKKTEHISPGTTKKPEHISPETTIEESNSRLRGRPKGTTKKPEHISPRTTIEEPITRSRGRPKGSVKKPVEHPPPILVEDTNTRPRRHQNMLKPQTVPADRPRPSKPESKDHKNTSQNPSKRTTTSTDTENKPPLALHIELRSRRQLKRMADQFEHT</sequence>
<proteinExistence type="predicted"/>
<feature type="compositionally biased region" description="Polar residues" evidence="5">
    <location>
        <begin position="262"/>
        <end position="275"/>
    </location>
</feature>
<dbReference type="SUPFAM" id="SSF57850">
    <property type="entry name" value="RING/U-box"/>
    <property type="match status" value="1"/>
</dbReference>
<dbReference type="PROSITE" id="PS50089">
    <property type="entry name" value="ZF_RING_2"/>
    <property type="match status" value="1"/>
</dbReference>
<evidence type="ECO:0000256" key="1">
    <source>
        <dbReference type="ARBA" id="ARBA00022723"/>
    </source>
</evidence>
<evidence type="ECO:0000313" key="7">
    <source>
        <dbReference type="EMBL" id="KND01068.1"/>
    </source>
</evidence>
<feature type="compositionally biased region" description="Basic and acidic residues" evidence="5">
    <location>
        <begin position="187"/>
        <end position="203"/>
    </location>
</feature>
<gene>
    <name evidence="7" type="ORF">SPPG_04159</name>
</gene>
<dbReference type="GeneID" id="27687626"/>
<dbReference type="InterPro" id="IPR013083">
    <property type="entry name" value="Znf_RING/FYVE/PHD"/>
</dbReference>
<dbReference type="AlphaFoldDB" id="A0A0L0HJ82"/>
<keyword evidence="1" id="KW-0479">Metal-binding</keyword>